<dbReference type="InterPro" id="IPR010390">
    <property type="entry name" value="ABC-2_transporter-like"/>
</dbReference>
<feature type="transmembrane region" description="Helical" evidence="1">
    <location>
        <begin position="225"/>
        <end position="245"/>
    </location>
</feature>
<evidence type="ECO:0000313" key="5">
    <source>
        <dbReference type="Proteomes" id="UP000051521"/>
    </source>
</evidence>
<dbReference type="PANTHER" id="PTHR36833">
    <property type="entry name" value="SLR0610 PROTEIN-RELATED"/>
    <property type="match status" value="1"/>
</dbReference>
<dbReference type="Pfam" id="PF06182">
    <property type="entry name" value="ABC2_membrane_6"/>
    <property type="match status" value="1"/>
</dbReference>
<evidence type="ECO:0000313" key="3">
    <source>
        <dbReference type="EMBL" id="KRN11818.1"/>
    </source>
</evidence>
<proteinExistence type="predicted"/>
<keyword evidence="1" id="KW-0812">Transmembrane</keyword>
<evidence type="ECO:0000313" key="4">
    <source>
        <dbReference type="Proteomes" id="UP000009326"/>
    </source>
</evidence>
<keyword evidence="5" id="KW-1185">Reference proteome</keyword>
<keyword evidence="1" id="KW-1133">Transmembrane helix</keyword>
<keyword evidence="1" id="KW-0472">Membrane</keyword>
<feature type="transmembrane region" description="Helical" evidence="1">
    <location>
        <begin position="139"/>
        <end position="161"/>
    </location>
</feature>
<dbReference type="Proteomes" id="UP000051521">
    <property type="component" value="Unassembled WGS sequence"/>
</dbReference>
<sequence>MSKEVLKSIWKQSVFSFLIYRSTSIITIVLATVFLVIELLVGKIYFSYGSVNGWTSNDYYILITFMNSATNLYNLFFIIGHENLAEDILEGELDYIFVRPVSSYWYAVMGELDLPSVFNLLLSGGLMAHYLMEGQIAGWNCFLIVVMVFLTAALIFLLNQIVISLNFWFDGLSVLAGIVEDVVGWASRPRQIFPKVIQQLFLFVVPVLMASNLPEEVVIRQKNYWMLGYYVLFLAGLYLFSKWVWKKGTKRYSSAN</sequence>
<comment type="caution">
    <text evidence="2">The sequence shown here is derived from an EMBL/GenBank/DDBJ whole genome shotgun (WGS) entry which is preliminary data.</text>
</comment>
<accession>I7J3J9</accession>
<evidence type="ECO:0000313" key="2">
    <source>
        <dbReference type="EMBL" id="CCI87702.1"/>
    </source>
</evidence>
<dbReference type="Proteomes" id="UP000009326">
    <property type="component" value="Unassembled WGS sequence"/>
</dbReference>
<gene>
    <name evidence="2" type="ORF">BN52_09885</name>
    <name evidence="3" type="ORF">FC38_GL000510</name>
</gene>
<dbReference type="RefSeq" id="WP_008473996.1">
    <property type="nucleotide sequence ID" value="NZ_AYZO01000017.1"/>
</dbReference>
<dbReference type="EMBL" id="CAKC01000086">
    <property type="protein sequence ID" value="CCI87702.1"/>
    <property type="molecule type" value="Genomic_DNA"/>
</dbReference>
<protein>
    <submittedName>
        <fullName evidence="2 3">Membrane protein</fullName>
    </submittedName>
</protein>
<dbReference type="PANTHER" id="PTHR36833:SF2">
    <property type="entry name" value="SLR0610 PROTEIN"/>
    <property type="match status" value="1"/>
</dbReference>
<dbReference type="EMBL" id="AYZO01000017">
    <property type="protein sequence ID" value="KRN11818.1"/>
    <property type="molecule type" value="Genomic_DNA"/>
</dbReference>
<reference evidence="3 5" key="2">
    <citation type="journal article" date="2015" name="Genome Announc.">
        <title>Expanding the biotechnology potential of lactobacilli through comparative genomics of 213 strains and associated genera.</title>
        <authorList>
            <person name="Sun Z."/>
            <person name="Harris H.M."/>
            <person name="McCann A."/>
            <person name="Guo C."/>
            <person name="Argimon S."/>
            <person name="Zhang W."/>
            <person name="Yang X."/>
            <person name="Jeffery I.B."/>
            <person name="Cooney J.C."/>
            <person name="Kagawa T.F."/>
            <person name="Liu W."/>
            <person name="Song Y."/>
            <person name="Salvetti E."/>
            <person name="Wrobel A."/>
            <person name="Rasinkangas P."/>
            <person name="Parkhill J."/>
            <person name="Rea M.C."/>
            <person name="O'Sullivan O."/>
            <person name="Ritari J."/>
            <person name="Douillard F.P."/>
            <person name="Paul Ross R."/>
            <person name="Yang R."/>
            <person name="Briner A.E."/>
            <person name="Felis G.E."/>
            <person name="de Vos W.M."/>
            <person name="Barrangou R."/>
            <person name="Klaenhammer T.R."/>
            <person name="Caufield P.W."/>
            <person name="Cui Y."/>
            <person name="Zhang H."/>
            <person name="O'Toole P.W."/>
        </authorList>
    </citation>
    <scope>NUCLEOTIDE SEQUENCE [LARGE SCALE GENOMIC DNA]</scope>
    <source>
        <strain evidence="3 5">DSM 23908</strain>
    </source>
</reference>
<reference evidence="2 4" key="1">
    <citation type="submission" date="2012-06" db="EMBL/GenBank/DDBJ databases">
        <title>Draft genome sequence of Lactobacillus gigeriorum CRBIP 24.85T, isolated from chicken crop.</title>
        <authorList>
            <person name="Cousin S."/>
            <person name="Ma L."/>
            <person name="Creno S."/>
            <person name="Clermont D."/>
            <person name="Loux V."/>
            <person name="Bizet C."/>
            <person name="Bouchier C."/>
        </authorList>
    </citation>
    <scope>NUCLEOTIDE SEQUENCE [LARGE SCALE GENOMIC DNA]</scope>
    <source>
        <strain evidence="4">CRBIP 24.85T</strain>
        <strain evidence="2">Type strain: CRBIP 24.85</strain>
    </source>
</reference>
<feature type="transmembrane region" description="Helical" evidence="1">
    <location>
        <begin position="58"/>
        <end position="79"/>
    </location>
</feature>
<name>I7J3J9_9LACO</name>
<evidence type="ECO:0000256" key="1">
    <source>
        <dbReference type="SAM" id="Phobius"/>
    </source>
</evidence>
<feature type="transmembrane region" description="Helical" evidence="1">
    <location>
        <begin position="25"/>
        <end position="46"/>
    </location>
</feature>
<dbReference type="OrthoDB" id="3818833at2"/>
<organism evidence="2 4">
    <name type="scientific">Lactobacillus gigeriorum DSM 23908 = CRBIP 24.85</name>
    <dbReference type="NCBI Taxonomy" id="1423751"/>
    <lineage>
        <taxon>Bacteria</taxon>
        <taxon>Bacillati</taxon>
        <taxon>Bacillota</taxon>
        <taxon>Bacilli</taxon>
        <taxon>Lactobacillales</taxon>
        <taxon>Lactobacillaceae</taxon>
        <taxon>Lactobacillus</taxon>
    </lineage>
</organism>
<dbReference type="PATRIC" id="fig|1423751.3.peg.532"/>
<dbReference type="AlphaFoldDB" id="I7J3J9"/>
<dbReference type="STRING" id="1423751.FC38_GL000510"/>